<keyword evidence="9" id="KW-1185">Reference proteome</keyword>
<evidence type="ECO:0000256" key="1">
    <source>
        <dbReference type="ARBA" id="ARBA00004173"/>
    </source>
</evidence>
<dbReference type="AlphaFoldDB" id="A0A167R687"/>
<comment type="function">
    <text evidence="7">Arginine methyltransferase involved in the assembly or stability of mitochondrial NADH:ubiquinone oxidoreductase complex (complex I).</text>
</comment>
<evidence type="ECO:0000256" key="2">
    <source>
        <dbReference type="ARBA" id="ARBA00005891"/>
    </source>
</evidence>
<organism evidence="8 9">
    <name type="scientific">Calocera viscosa (strain TUFC12733)</name>
    <dbReference type="NCBI Taxonomy" id="1330018"/>
    <lineage>
        <taxon>Eukaryota</taxon>
        <taxon>Fungi</taxon>
        <taxon>Dikarya</taxon>
        <taxon>Basidiomycota</taxon>
        <taxon>Agaricomycotina</taxon>
        <taxon>Dacrymycetes</taxon>
        <taxon>Dacrymycetales</taxon>
        <taxon>Dacrymycetaceae</taxon>
        <taxon>Calocera</taxon>
    </lineage>
</organism>
<dbReference type="Pfam" id="PF02636">
    <property type="entry name" value="Methyltransf_28"/>
    <property type="match status" value="1"/>
</dbReference>
<evidence type="ECO:0000313" key="9">
    <source>
        <dbReference type="Proteomes" id="UP000076738"/>
    </source>
</evidence>
<dbReference type="OrthoDB" id="438553at2759"/>
<dbReference type="PANTHER" id="PTHR12049:SF7">
    <property type="entry name" value="PROTEIN ARGININE METHYLTRANSFERASE NDUFAF7, MITOCHONDRIAL"/>
    <property type="match status" value="1"/>
</dbReference>
<keyword evidence="3 7" id="KW-0489">Methyltransferase</keyword>
<comment type="subcellular location">
    <subcellularLocation>
        <location evidence="1 7">Mitochondrion</location>
    </subcellularLocation>
</comment>
<dbReference type="GO" id="GO:0035243">
    <property type="term" value="F:protein-arginine omega-N symmetric methyltransferase activity"/>
    <property type="evidence" value="ECO:0007669"/>
    <property type="project" value="UniProtKB-EC"/>
</dbReference>
<dbReference type="EMBL" id="KV417269">
    <property type="protein sequence ID" value="KZP00600.1"/>
    <property type="molecule type" value="Genomic_DNA"/>
</dbReference>
<dbReference type="GO" id="GO:0032259">
    <property type="term" value="P:methylation"/>
    <property type="evidence" value="ECO:0007669"/>
    <property type="project" value="UniProtKB-KW"/>
</dbReference>
<dbReference type="InterPro" id="IPR038375">
    <property type="entry name" value="NDUFAF7_sf"/>
</dbReference>
<sequence>MRCYVNRLASSSRCRVHACTPRLLSRWNVGNCASLSQATASGLQPQDTGRVITPVEKLIAGSIKSTGPISIARYMQFCLGHPIEGYYMKRDVFGEKGDFITSPEISQTFGELLAVWFMSEWERNGRPARTRLVELGSGRGTLLADMLRTFSSFRGVSQSLTTINMVENSRVMRELQKTALQSSAAAQNIELEWHDDLEELEADPNTYTMLVAHEFFDAMPIHMLEKAEDGWREVMVDLLRLDQPEEGDSEVAEDNKIHAAFGFRFVKSPPNTPLAALLSQSSTRYAALPNGSRIEVSPQGSAVAQALARLIGNGKGGAAMIIDYGDDHTFGSSLRAFRRHKHVDLFDSPGECDITANVDFAAVREAVEDKAHAHGPITQRHFLMSMGLVQRLDALLKAAETDEHKMSLAHAARRLVDSTSMGSEYKFMAITSGEEIPYPFEKRKEDPAETS</sequence>
<reference evidence="8 9" key="1">
    <citation type="journal article" date="2016" name="Mol. Biol. Evol.">
        <title>Comparative Genomics of Early-Diverging Mushroom-Forming Fungi Provides Insights into the Origins of Lignocellulose Decay Capabilities.</title>
        <authorList>
            <person name="Nagy L.G."/>
            <person name="Riley R."/>
            <person name="Tritt A."/>
            <person name="Adam C."/>
            <person name="Daum C."/>
            <person name="Floudas D."/>
            <person name="Sun H."/>
            <person name="Yadav J.S."/>
            <person name="Pangilinan J."/>
            <person name="Larsson K.H."/>
            <person name="Matsuura K."/>
            <person name="Barry K."/>
            <person name="Labutti K."/>
            <person name="Kuo R."/>
            <person name="Ohm R.A."/>
            <person name="Bhattacharya S.S."/>
            <person name="Shirouzu T."/>
            <person name="Yoshinaga Y."/>
            <person name="Martin F.M."/>
            <person name="Grigoriev I.V."/>
            <person name="Hibbett D.S."/>
        </authorList>
    </citation>
    <scope>NUCLEOTIDE SEQUENCE [LARGE SCALE GENOMIC DNA]</scope>
    <source>
        <strain evidence="8 9">TUFC12733</strain>
    </source>
</reference>
<comment type="catalytic activity">
    <reaction evidence="6 7">
        <text>L-arginyl-[protein] + 2 S-adenosyl-L-methionine = N(omega),N(omega)'-dimethyl-L-arginyl-[protein] + 2 S-adenosyl-L-homocysteine + 2 H(+)</text>
        <dbReference type="Rhea" id="RHEA:48108"/>
        <dbReference type="Rhea" id="RHEA-COMP:10532"/>
        <dbReference type="Rhea" id="RHEA-COMP:11992"/>
        <dbReference type="ChEBI" id="CHEBI:15378"/>
        <dbReference type="ChEBI" id="CHEBI:29965"/>
        <dbReference type="ChEBI" id="CHEBI:57856"/>
        <dbReference type="ChEBI" id="CHEBI:59789"/>
        <dbReference type="ChEBI" id="CHEBI:88221"/>
        <dbReference type="EC" id="2.1.1.320"/>
    </reaction>
</comment>
<dbReference type="FunFam" id="3.40.50.12710:FF:000008">
    <property type="entry name" value="Protein arginine methyltransferase NDUFAF7"/>
    <property type="match status" value="1"/>
</dbReference>
<dbReference type="GO" id="GO:0032981">
    <property type="term" value="P:mitochondrial respiratory chain complex I assembly"/>
    <property type="evidence" value="ECO:0007669"/>
    <property type="project" value="TreeGrafter"/>
</dbReference>
<keyword evidence="4 7" id="KW-0808">Transferase</keyword>
<proteinExistence type="inferred from homology"/>
<protein>
    <recommendedName>
        <fullName evidence="7">Protein arginine methyltransferase NDUFAF7</fullName>
        <ecNumber evidence="7">2.1.1.320</ecNumber>
    </recommendedName>
</protein>
<dbReference type="STRING" id="1330018.A0A167R687"/>
<gene>
    <name evidence="8" type="ORF">CALVIDRAFT_509873</name>
</gene>
<evidence type="ECO:0000256" key="3">
    <source>
        <dbReference type="ARBA" id="ARBA00022603"/>
    </source>
</evidence>
<dbReference type="GO" id="GO:0005739">
    <property type="term" value="C:mitochondrion"/>
    <property type="evidence" value="ECO:0007669"/>
    <property type="project" value="UniProtKB-SubCell"/>
</dbReference>
<evidence type="ECO:0000313" key="8">
    <source>
        <dbReference type="EMBL" id="KZP00600.1"/>
    </source>
</evidence>
<evidence type="ECO:0000256" key="4">
    <source>
        <dbReference type="ARBA" id="ARBA00022679"/>
    </source>
</evidence>
<dbReference type="InterPro" id="IPR003788">
    <property type="entry name" value="NDUFAF7"/>
</dbReference>
<dbReference type="Proteomes" id="UP000076738">
    <property type="component" value="Unassembled WGS sequence"/>
</dbReference>
<accession>A0A167R687</accession>
<evidence type="ECO:0000256" key="7">
    <source>
        <dbReference type="RuleBase" id="RU364114"/>
    </source>
</evidence>
<dbReference type="Gene3D" id="3.40.50.12710">
    <property type="match status" value="1"/>
</dbReference>
<dbReference type="PANTHER" id="PTHR12049">
    <property type="entry name" value="PROTEIN ARGININE METHYLTRANSFERASE NDUFAF7, MITOCHONDRIAL"/>
    <property type="match status" value="1"/>
</dbReference>
<evidence type="ECO:0000256" key="5">
    <source>
        <dbReference type="ARBA" id="ARBA00023128"/>
    </source>
</evidence>
<name>A0A167R687_CALVF</name>
<comment type="similarity">
    <text evidence="2 7">Belongs to the NDUFAF7 family.</text>
</comment>
<evidence type="ECO:0000256" key="6">
    <source>
        <dbReference type="ARBA" id="ARBA00048612"/>
    </source>
</evidence>
<keyword evidence="5 7" id="KW-0496">Mitochondrion</keyword>
<dbReference type="SUPFAM" id="SSF53335">
    <property type="entry name" value="S-adenosyl-L-methionine-dependent methyltransferases"/>
    <property type="match status" value="1"/>
</dbReference>
<dbReference type="InterPro" id="IPR029063">
    <property type="entry name" value="SAM-dependent_MTases_sf"/>
</dbReference>
<dbReference type="EC" id="2.1.1.320" evidence="7"/>